<reference evidence="1" key="1">
    <citation type="submission" date="2021-06" db="EMBL/GenBank/DDBJ databases">
        <authorList>
            <person name="Kallberg Y."/>
            <person name="Tangrot J."/>
            <person name="Rosling A."/>
        </authorList>
    </citation>
    <scope>NUCLEOTIDE SEQUENCE</scope>
    <source>
        <strain evidence="1">CL551</strain>
    </source>
</reference>
<accession>A0A9N9EX76</accession>
<dbReference type="OrthoDB" id="2421305at2759"/>
<dbReference type="Proteomes" id="UP000789342">
    <property type="component" value="Unassembled WGS sequence"/>
</dbReference>
<dbReference type="EMBL" id="CAJVPV010016155">
    <property type="protein sequence ID" value="CAG8696345.1"/>
    <property type="molecule type" value="Genomic_DNA"/>
</dbReference>
<name>A0A9N9EX76_9GLOM</name>
<feature type="non-terminal residue" evidence="1">
    <location>
        <position position="86"/>
    </location>
</feature>
<organism evidence="1 2">
    <name type="scientific">Acaulospora morrowiae</name>
    <dbReference type="NCBI Taxonomy" id="94023"/>
    <lineage>
        <taxon>Eukaryota</taxon>
        <taxon>Fungi</taxon>
        <taxon>Fungi incertae sedis</taxon>
        <taxon>Mucoromycota</taxon>
        <taxon>Glomeromycotina</taxon>
        <taxon>Glomeromycetes</taxon>
        <taxon>Diversisporales</taxon>
        <taxon>Acaulosporaceae</taxon>
        <taxon>Acaulospora</taxon>
    </lineage>
</organism>
<keyword evidence="2" id="KW-1185">Reference proteome</keyword>
<evidence type="ECO:0000313" key="1">
    <source>
        <dbReference type="EMBL" id="CAG8696345.1"/>
    </source>
</evidence>
<sequence>MQLHLTLNNHTIQEVRKEVKAFNSAMLTLKEFELLEKLIEILSLFNKVTHFLSVSKYSTLGFMTLILEELARRLKFFTGQKEKAIL</sequence>
<gene>
    <name evidence="1" type="ORF">AMORRO_LOCUS11868</name>
</gene>
<proteinExistence type="predicted"/>
<comment type="caution">
    <text evidence="1">The sequence shown here is derived from an EMBL/GenBank/DDBJ whole genome shotgun (WGS) entry which is preliminary data.</text>
</comment>
<protein>
    <submittedName>
        <fullName evidence="1">13734_t:CDS:1</fullName>
    </submittedName>
</protein>
<evidence type="ECO:0000313" key="2">
    <source>
        <dbReference type="Proteomes" id="UP000789342"/>
    </source>
</evidence>
<dbReference type="AlphaFoldDB" id="A0A9N9EX76"/>